<dbReference type="InterPro" id="IPR025680">
    <property type="entry name" value="DddI"/>
</dbReference>
<sequence length="281" mass="29948">MARDRSYLILAAWLVGSAAVVAALIFLVPEPITRDPVFRLSFLLACFVVLPQWDVVKHAAAGRTAADAGERRHPAVHLLHHLFRESPFRWVNGWAALSLAVCAVLRWLVPGDWARGWYLLASLVASGIALRAQARSGPERVGTGAAPGTPVREPLAAQLEWESGDHSREVASVAELRDLLWQLHHEAAGRPTPVDLVLPGAPRAVIGLGEPDSMVLTVPEGGPPQVAVAGPDGVSGVPVVYTDDRQAVFPPGSEIPVDVAIDVLCAYFVAGELPRPDRAAA</sequence>
<protein>
    <submittedName>
        <fullName evidence="2">Uncharacterized protein</fullName>
    </submittedName>
</protein>
<evidence type="ECO:0000256" key="1">
    <source>
        <dbReference type="SAM" id="Phobius"/>
    </source>
</evidence>
<dbReference type="EMBL" id="BONF01000042">
    <property type="protein sequence ID" value="GIF84980.1"/>
    <property type="molecule type" value="Genomic_DNA"/>
</dbReference>
<gene>
    <name evidence="2" type="ORF">Cba03nite_63290</name>
</gene>
<keyword evidence="3" id="KW-1185">Reference proteome</keyword>
<dbReference type="Pfam" id="PF14430">
    <property type="entry name" value="Imm1"/>
    <property type="match status" value="1"/>
</dbReference>
<dbReference type="Proteomes" id="UP000601223">
    <property type="component" value="Unassembled WGS sequence"/>
</dbReference>
<keyword evidence="1" id="KW-0812">Transmembrane</keyword>
<accession>A0A8J3NNL1</accession>
<reference evidence="2 3" key="1">
    <citation type="submission" date="2021-01" db="EMBL/GenBank/DDBJ databases">
        <title>Whole genome shotgun sequence of Catellatospora bangladeshensis NBRC 107357.</title>
        <authorList>
            <person name="Komaki H."/>
            <person name="Tamura T."/>
        </authorList>
    </citation>
    <scope>NUCLEOTIDE SEQUENCE [LARGE SCALE GENOMIC DNA]</scope>
    <source>
        <strain evidence="2 3">NBRC 107357</strain>
    </source>
</reference>
<keyword evidence="1" id="KW-0472">Membrane</keyword>
<evidence type="ECO:0000313" key="2">
    <source>
        <dbReference type="EMBL" id="GIF84980.1"/>
    </source>
</evidence>
<dbReference type="AlphaFoldDB" id="A0A8J3NNL1"/>
<comment type="caution">
    <text evidence="2">The sequence shown here is derived from an EMBL/GenBank/DDBJ whole genome shotgun (WGS) entry which is preliminary data.</text>
</comment>
<organism evidence="2 3">
    <name type="scientific">Catellatospora bangladeshensis</name>
    <dbReference type="NCBI Taxonomy" id="310355"/>
    <lineage>
        <taxon>Bacteria</taxon>
        <taxon>Bacillati</taxon>
        <taxon>Actinomycetota</taxon>
        <taxon>Actinomycetes</taxon>
        <taxon>Micromonosporales</taxon>
        <taxon>Micromonosporaceae</taxon>
        <taxon>Catellatospora</taxon>
    </lineage>
</organism>
<keyword evidence="1" id="KW-1133">Transmembrane helix</keyword>
<evidence type="ECO:0000313" key="3">
    <source>
        <dbReference type="Proteomes" id="UP000601223"/>
    </source>
</evidence>
<feature type="transmembrane region" description="Helical" evidence="1">
    <location>
        <begin position="7"/>
        <end position="28"/>
    </location>
</feature>
<proteinExistence type="predicted"/>
<dbReference type="RefSeq" id="WP_203754082.1">
    <property type="nucleotide sequence ID" value="NZ_BONF01000042.1"/>
</dbReference>
<name>A0A8J3NNL1_9ACTN</name>